<dbReference type="InterPro" id="IPR000941">
    <property type="entry name" value="Enolase"/>
</dbReference>
<dbReference type="EC" id="4.2.1.11" evidence="3 9"/>
<dbReference type="GO" id="GO:0006096">
    <property type="term" value="P:glycolytic process"/>
    <property type="evidence" value="ECO:0007669"/>
    <property type="project" value="UniProtKB-UniRule"/>
</dbReference>
<feature type="domain" description="Enolase C-terminal TIM barrel" evidence="12">
    <location>
        <begin position="148"/>
        <end position="423"/>
    </location>
</feature>
<evidence type="ECO:0000313" key="15">
    <source>
        <dbReference type="Proteomes" id="UP000177418"/>
    </source>
</evidence>
<evidence type="ECO:0000256" key="6">
    <source>
        <dbReference type="ARBA" id="ARBA00022842"/>
    </source>
</evidence>
<dbReference type="InterPro" id="IPR020811">
    <property type="entry name" value="Enolase_N"/>
</dbReference>
<dbReference type="GO" id="GO:0004634">
    <property type="term" value="F:phosphopyruvate hydratase activity"/>
    <property type="evidence" value="ECO:0007669"/>
    <property type="project" value="UniProtKB-UniRule"/>
</dbReference>
<feature type="binding site" evidence="9 11">
    <location>
        <position position="251"/>
    </location>
    <ligand>
        <name>Mg(2+)</name>
        <dbReference type="ChEBI" id="CHEBI:18420"/>
    </ligand>
</feature>
<comment type="caution">
    <text evidence="14">The sequence shown here is derived from an EMBL/GenBank/DDBJ whole genome shotgun (WGS) entry which is preliminary data.</text>
</comment>
<comment type="pathway">
    <text evidence="1 9">Carbohydrate degradation; glycolysis; pyruvate from D-glyceraldehyde 3-phosphate: step 4/5.</text>
</comment>
<keyword evidence="7 9" id="KW-0324">Glycolysis</keyword>
<accession>A0A1F7JHX2</accession>
<dbReference type="EMBL" id="MGAV01000008">
    <property type="protein sequence ID" value="OGK55219.1"/>
    <property type="molecule type" value="Genomic_DNA"/>
</dbReference>
<evidence type="ECO:0000256" key="11">
    <source>
        <dbReference type="PIRSR" id="PIRSR001400-3"/>
    </source>
</evidence>
<comment type="function">
    <text evidence="9">Catalyzes the reversible conversion of 2-phosphoglycerate (2-PG) into phosphoenolpyruvate (PEP). It is essential for the degradation of carbohydrates via glycolysis.</text>
</comment>
<feature type="binding site" evidence="9">
    <location>
        <position position="375"/>
    </location>
    <ligand>
        <name>(2R)-2-phosphoglycerate</name>
        <dbReference type="ChEBI" id="CHEBI:58289"/>
    </ligand>
</feature>
<evidence type="ECO:0000256" key="7">
    <source>
        <dbReference type="ARBA" id="ARBA00023152"/>
    </source>
</evidence>
<keyword evidence="9" id="KW-0963">Cytoplasm</keyword>
<keyword evidence="5 9" id="KW-0964">Secreted</keyword>
<feature type="binding site" evidence="9 11">
    <location>
        <position position="321"/>
    </location>
    <ligand>
        <name>Mg(2+)</name>
        <dbReference type="ChEBI" id="CHEBI:18420"/>
    </ligand>
</feature>
<evidence type="ECO:0000256" key="8">
    <source>
        <dbReference type="ARBA" id="ARBA00023239"/>
    </source>
</evidence>
<evidence type="ECO:0000256" key="3">
    <source>
        <dbReference type="ARBA" id="ARBA00012058"/>
    </source>
</evidence>
<dbReference type="Gene3D" id="3.30.390.10">
    <property type="entry name" value="Enolase-like, N-terminal domain"/>
    <property type="match status" value="1"/>
</dbReference>
<evidence type="ECO:0000256" key="10">
    <source>
        <dbReference type="PIRSR" id="PIRSR001400-1"/>
    </source>
</evidence>
<evidence type="ECO:0000256" key="1">
    <source>
        <dbReference type="ARBA" id="ARBA00005031"/>
    </source>
</evidence>
<dbReference type="SMART" id="SM01193">
    <property type="entry name" value="Enolase_N"/>
    <property type="match status" value="1"/>
</dbReference>
<dbReference type="PANTHER" id="PTHR11902">
    <property type="entry name" value="ENOLASE"/>
    <property type="match status" value="1"/>
</dbReference>
<reference evidence="14 15" key="1">
    <citation type="journal article" date="2016" name="Nat. Commun.">
        <title>Thousands of microbial genomes shed light on interconnected biogeochemical processes in an aquifer system.</title>
        <authorList>
            <person name="Anantharaman K."/>
            <person name="Brown C.T."/>
            <person name="Hug L.A."/>
            <person name="Sharon I."/>
            <person name="Castelle C.J."/>
            <person name="Probst A.J."/>
            <person name="Thomas B.C."/>
            <person name="Singh A."/>
            <person name="Wilkins M.J."/>
            <person name="Karaoz U."/>
            <person name="Brodie E.L."/>
            <person name="Williams K.H."/>
            <person name="Hubbard S.S."/>
            <person name="Banfield J.F."/>
        </authorList>
    </citation>
    <scope>NUCLEOTIDE SEQUENCE [LARGE SCALE GENOMIC DNA]</scope>
</reference>
<dbReference type="SMART" id="SM01192">
    <property type="entry name" value="Enolase_C"/>
    <property type="match status" value="1"/>
</dbReference>
<feature type="binding site" evidence="9 11">
    <location>
        <position position="294"/>
    </location>
    <ligand>
        <name>Mg(2+)</name>
        <dbReference type="ChEBI" id="CHEBI:18420"/>
    </ligand>
</feature>
<organism evidence="14 15">
    <name type="scientific">Candidatus Roizmanbacteria bacterium RIFCSPLOWO2_02_FULL_36_11</name>
    <dbReference type="NCBI Taxonomy" id="1802071"/>
    <lineage>
        <taxon>Bacteria</taxon>
        <taxon>Candidatus Roizmaniibacteriota</taxon>
    </lineage>
</organism>
<dbReference type="GO" id="GO:0005576">
    <property type="term" value="C:extracellular region"/>
    <property type="evidence" value="ECO:0007669"/>
    <property type="project" value="UniProtKB-SubCell"/>
</dbReference>
<evidence type="ECO:0000256" key="2">
    <source>
        <dbReference type="ARBA" id="ARBA00009604"/>
    </source>
</evidence>
<dbReference type="GO" id="GO:0000015">
    <property type="term" value="C:phosphopyruvate hydratase complex"/>
    <property type="evidence" value="ECO:0007669"/>
    <property type="project" value="InterPro"/>
</dbReference>
<dbReference type="Pfam" id="PF00113">
    <property type="entry name" value="Enolase_C"/>
    <property type="match status" value="1"/>
</dbReference>
<comment type="cofactor">
    <cofactor evidence="11">
        <name>Mg(2+)</name>
        <dbReference type="ChEBI" id="CHEBI:18420"/>
    </cofactor>
    <text evidence="11">Mg(2+) is required for catalysis and for stabilizing the dimer.</text>
</comment>
<dbReference type="PRINTS" id="PR00148">
    <property type="entry name" value="ENOLASE"/>
</dbReference>
<evidence type="ECO:0000259" key="12">
    <source>
        <dbReference type="SMART" id="SM01192"/>
    </source>
</evidence>
<feature type="domain" description="Enolase N-terminal" evidence="13">
    <location>
        <begin position="4"/>
        <end position="134"/>
    </location>
</feature>
<protein>
    <recommendedName>
        <fullName evidence="4 9">Enolase</fullName>
        <ecNumber evidence="3 9">4.2.1.11</ecNumber>
    </recommendedName>
    <alternativeName>
        <fullName evidence="9">2-phospho-D-glycerate hydro-lyase</fullName>
    </alternativeName>
    <alternativeName>
        <fullName evidence="9">2-phosphoglycerate dehydratase</fullName>
    </alternativeName>
</protein>
<feature type="active site" description="Proton donor" evidence="9 10">
    <location>
        <position position="214"/>
    </location>
</feature>
<evidence type="ECO:0000256" key="4">
    <source>
        <dbReference type="ARBA" id="ARBA00017068"/>
    </source>
</evidence>
<keyword evidence="9 11" id="KW-0479">Metal-binding</keyword>
<keyword evidence="6 9" id="KW-0460">Magnesium</keyword>
<dbReference type="PANTHER" id="PTHR11902:SF1">
    <property type="entry name" value="ENOLASE"/>
    <property type="match status" value="1"/>
</dbReference>
<evidence type="ECO:0000259" key="13">
    <source>
        <dbReference type="SMART" id="SM01193"/>
    </source>
</evidence>
<name>A0A1F7JHX2_9BACT</name>
<dbReference type="HAMAP" id="MF_00318">
    <property type="entry name" value="Enolase"/>
    <property type="match status" value="1"/>
</dbReference>
<comment type="subcellular location">
    <subcellularLocation>
        <location evidence="9">Cytoplasm</location>
    </subcellularLocation>
    <subcellularLocation>
        <location evidence="9">Secreted</location>
    </subcellularLocation>
    <subcellularLocation>
        <location evidence="9">Cell surface</location>
    </subcellularLocation>
    <text evidence="9">Fractions of enolase are present in both the cytoplasm and on the cell surface.</text>
</comment>
<evidence type="ECO:0000256" key="5">
    <source>
        <dbReference type="ARBA" id="ARBA00022525"/>
    </source>
</evidence>
<gene>
    <name evidence="9" type="primary">eno</name>
    <name evidence="14" type="ORF">A3H78_04240</name>
</gene>
<dbReference type="Gene3D" id="3.20.20.120">
    <property type="entry name" value="Enolase-like C-terminal domain"/>
    <property type="match status" value="1"/>
</dbReference>
<dbReference type="SFLD" id="SFLDF00002">
    <property type="entry name" value="enolase"/>
    <property type="match status" value="1"/>
</dbReference>
<feature type="binding site" evidence="9">
    <location>
        <position position="172"/>
    </location>
    <ligand>
        <name>(2R)-2-phosphoglycerate</name>
        <dbReference type="ChEBI" id="CHEBI:58289"/>
    </ligand>
</feature>
<dbReference type="SFLD" id="SFLDG00178">
    <property type="entry name" value="enolase"/>
    <property type="match status" value="1"/>
</dbReference>
<comment type="cofactor">
    <cofactor evidence="9">
        <name>Mg(2+)</name>
        <dbReference type="ChEBI" id="CHEBI:18420"/>
    </cofactor>
    <text evidence="9">Binds a second Mg(2+) ion via substrate during catalysis.</text>
</comment>
<dbReference type="InterPro" id="IPR029017">
    <property type="entry name" value="Enolase-like_N"/>
</dbReference>
<dbReference type="Pfam" id="PF03952">
    <property type="entry name" value="Enolase_N"/>
    <property type="match status" value="1"/>
</dbReference>
<dbReference type="InterPro" id="IPR036849">
    <property type="entry name" value="Enolase-like_C_sf"/>
</dbReference>
<dbReference type="GO" id="GO:0000287">
    <property type="term" value="F:magnesium ion binding"/>
    <property type="evidence" value="ECO:0007669"/>
    <property type="project" value="UniProtKB-UniRule"/>
</dbReference>
<dbReference type="Proteomes" id="UP000177418">
    <property type="component" value="Unassembled WGS sequence"/>
</dbReference>
<evidence type="ECO:0000256" key="9">
    <source>
        <dbReference type="HAMAP-Rule" id="MF_00318"/>
    </source>
</evidence>
<comment type="catalytic activity">
    <reaction evidence="9">
        <text>(2R)-2-phosphoglycerate = phosphoenolpyruvate + H2O</text>
        <dbReference type="Rhea" id="RHEA:10164"/>
        <dbReference type="ChEBI" id="CHEBI:15377"/>
        <dbReference type="ChEBI" id="CHEBI:58289"/>
        <dbReference type="ChEBI" id="CHEBI:58702"/>
        <dbReference type="EC" id="4.2.1.11"/>
    </reaction>
</comment>
<dbReference type="UniPathway" id="UPA00109">
    <property type="reaction ID" value="UER00187"/>
</dbReference>
<evidence type="ECO:0000313" key="14">
    <source>
        <dbReference type="EMBL" id="OGK55219.1"/>
    </source>
</evidence>
<comment type="similarity">
    <text evidence="2 9">Belongs to the enolase family.</text>
</comment>
<dbReference type="GO" id="GO:0009986">
    <property type="term" value="C:cell surface"/>
    <property type="evidence" value="ECO:0007669"/>
    <property type="project" value="UniProtKB-SubCell"/>
</dbReference>
<dbReference type="AlphaFoldDB" id="A0A1F7JHX2"/>
<dbReference type="PIRSF" id="PIRSF001400">
    <property type="entry name" value="Enolase"/>
    <property type="match status" value="1"/>
</dbReference>
<dbReference type="SUPFAM" id="SSF54826">
    <property type="entry name" value="Enolase N-terminal domain-like"/>
    <property type="match status" value="1"/>
</dbReference>
<comment type="caution">
    <text evidence="9">Lacks conserved residue(s) required for the propagation of feature annotation.</text>
</comment>
<dbReference type="SUPFAM" id="SSF51604">
    <property type="entry name" value="Enolase C-terminal domain-like"/>
    <property type="match status" value="1"/>
</dbReference>
<feature type="binding site" evidence="9">
    <location>
        <position position="397"/>
    </location>
    <ligand>
        <name>(2R)-2-phosphoglycerate</name>
        <dbReference type="ChEBI" id="CHEBI:58289"/>
    </ligand>
</feature>
<feature type="binding site" evidence="9">
    <location>
        <position position="346"/>
    </location>
    <ligand>
        <name>(2R)-2-phosphoglycerate</name>
        <dbReference type="ChEBI" id="CHEBI:58289"/>
    </ligand>
</feature>
<keyword evidence="8 9" id="KW-0456">Lyase</keyword>
<proteinExistence type="inferred from homology"/>
<feature type="active site" description="Proton acceptor" evidence="9 10">
    <location>
        <position position="346"/>
    </location>
</feature>
<sequence length="423" mass="47399">MAKIKKIVATEVLDSRGYPTIECLLELDNDMLIRSYASSGESLGKYEGVELRDQDPTRYFGLGVNKAISYINELIAPKLIGIDPLRQFDIDRWLIEADGTPNQEKIGVNTISSVSQIILKAGAQASGIPLFVYINKIFNQFYGKTTVIEKIPNLIVTLINGGKHGTRNLEMQEFQIIPATSMSYKQSLQFAVESYHNLKQVLDYRNAGIAVSEEGGFAPSLLTNMDALEVIKESLIQRKVKLGVDVHLGLDLAASQYFINGRYSIKDKSQSLRVEEYIDFLVQISKDYDLLILEDPIEQQDFNNWTILNEKVSNNIYLAGDDFIAGRKDRLERAVKNKCCSAVVIKFNQCATMSQILELVALSKQNNLKVIISHRLGESNDSILADFSVGIQADFVKFGAPVRGERIAKYNRLLQIDSQITKV</sequence>
<dbReference type="InterPro" id="IPR020810">
    <property type="entry name" value="Enolase_C"/>
</dbReference>
<dbReference type="SFLD" id="SFLDS00001">
    <property type="entry name" value="Enolase"/>
    <property type="match status" value="1"/>
</dbReference>